<organism evidence="1 2">
    <name type="scientific">Pseudanabaena galeata UHCC 0370</name>
    <dbReference type="NCBI Taxonomy" id="3110310"/>
    <lineage>
        <taxon>Bacteria</taxon>
        <taxon>Bacillati</taxon>
        <taxon>Cyanobacteriota</taxon>
        <taxon>Cyanophyceae</taxon>
        <taxon>Pseudanabaenales</taxon>
        <taxon>Pseudanabaenaceae</taxon>
        <taxon>Pseudanabaena</taxon>
    </lineage>
</organism>
<dbReference type="Proteomes" id="UP001301388">
    <property type="component" value="Unassembled WGS sequence"/>
</dbReference>
<reference evidence="1 2" key="1">
    <citation type="submission" date="2023-12" db="EMBL/GenBank/DDBJ databases">
        <title>Baltic Sea Cyanobacteria.</title>
        <authorList>
            <person name="Delbaje E."/>
            <person name="Fewer D.P."/>
            <person name="Shishido T.K."/>
        </authorList>
    </citation>
    <scope>NUCLEOTIDE SEQUENCE [LARGE SCALE GENOMIC DNA]</scope>
    <source>
        <strain evidence="1 2">UHCC 0370</strain>
    </source>
</reference>
<protein>
    <submittedName>
        <fullName evidence="1">Uncharacterized protein</fullName>
    </submittedName>
</protein>
<dbReference type="RefSeq" id="WP_323262956.1">
    <property type="nucleotide sequence ID" value="NZ_JAYGIE010000099.1"/>
</dbReference>
<comment type="caution">
    <text evidence="1">The sequence shown here is derived from an EMBL/GenBank/DDBJ whole genome shotgun (WGS) entry which is preliminary data.</text>
</comment>
<proteinExistence type="predicted"/>
<gene>
    <name evidence="1" type="ORF">VB774_19390</name>
</gene>
<evidence type="ECO:0000313" key="1">
    <source>
        <dbReference type="EMBL" id="MEA5479794.1"/>
    </source>
</evidence>
<dbReference type="EMBL" id="JAYGIE010000099">
    <property type="protein sequence ID" value="MEA5479794.1"/>
    <property type="molecule type" value="Genomic_DNA"/>
</dbReference>
<accession>A0ABU5TNR4</accession>
<name>A0ABU5TNR4_9CYAN</name>
<evidence type="ECO:0000313" key="2">
    <source>
        <dbReference type="Proteomes" id="UP001301388"/>
    </source>
</evidence>
<keyword evidence="2" id="KW-1185">Reference proteome</keyword>
<sequence>MRNTTQMAENGKNRLAILTIFRCRRTDVNLDAFLVTENKRSPCGRLGRTPTKSPPKT</sequence>